<dbReference type="Proteomes" id="UP001207626">
    <property type="component" value="Unassembled WGS sequence"/>
</dbReference>
<keyword evidence="3" id="KW-0378">Hydrolase</keyword>
<dbReference type="RefSeq" id="WP_087434887.1">
    <property type="nucleotide sequence ID" value="NZ_JAMDLV010000026.1"/>
</dbReference>
<keyword evidence="2" id="KW-0732">Signal</keyword>
<dbReference type="InterPro" id="IPR024607">
    <property type="entry name" value="Sulfatase_CS"/>
</dbReference>
<evidence type="ECO:0000256" key="1">
    <source>
        <dbReference type="ARBA" id="ARBA00008779"/>
    </source>
</evidence>
<feature type="domain" description="Sulfatase N-terminal" evidence="5">
    <location>
        <begin position="10"/>
        <end position="347"/>
    </location>
</feature>
<evidence type="ECO:0000259" key="5">
    <source>
        <dbReference type="Pfam" id="PF00884"/>
    </source>
</evidence>
<comment type="caution">
    <text evidence="6">The sequence shown here is derived from an EMBL/GenBank/DDBJ whole genome shotgun (WGS) entry which is preliminary data.</text>
</comment>
<evidence type="ECO:0000256" key="4">
    <source>
        <dbReference type="ARBA" id="ARBA00023180"/>
    </source>
</evidence>
<evidence type="ECO:0000256" key="2">
    <source>
        <dbReference type="ARBA" id="ARBA00022729"/>
    </source>
</evidence>
<dbReference type="Gene3D" id="3.40.720.10">
    <property type="entry name" value="Alkaline Phosphatase, subunit A"/>
    <property type="match status" value="1"/>
</dbReference>
<organism evidence="6 7">
    <name type="scientific">Paenibacillus apiarius</name>
    <dbReference type="NCBI Taxonomy" id="46240"/>
    <lineage>
        <taxon>Bacteria</taxon>
        <taxon>Bacillati</taxon>
        <taxon>Bacillota</taxon>
        <taxon>Bacilli</taxon>
        <taxon>Bacillales</taxon>
        <taxon>Paenibacillaceae</taxon>
        <taxon>Paenibacillus</taxon>
    </lineage>
</organism>
<dbReference type="Pfam" id="PF00884">
    <property type="entry name" value="Sulfatase"/>
    <property type="match status" value="1"/>
</dbReference>
<name>A0ABT4DZX0_9BACL</name>
<keyword evidence="7" id="KW-1185">Reference proteome</keyword>
<proteinExistence type="inferred from homology"/>
<sequence length="473" mass="54989">MTARSELRRPNILFVMSDDHASHAMSCYGSRINETPNIDRIANEGIRFDHCFCTNSICSPSRASILTGKYNHVNGVKSIDDHFDGRQQTYPKLLQAHGYQTAIIGKWHLGHGGFADPTGFDYWSVLDGQGDYFNSEFIEANGRQRIAGYVTDVIADKSLEWLRKRDKDRPFMLMCHHKAPHRPWQPDERHSRMYEDVEIPYPDTFDDDYATRAQAAVQAKMRIDRDMVVTDTKGNPPAGLSDEQAKRWKYQRYIKDYLRCVASIDDNVGRLLDYLDEEGIAEDTIVIYTSDQGFFLGDHGWFDKRFMYEESLRMPFVVRYPREIAPGSVTESMALNVDFAQTFLDYARIEAPEDMQGRSLRPLLQGKAPDDWRTSMYYRYWMHLDEHHNVYSHYGIRTDRYKLIYYYAQALGTPGSRDENRPPEWELFDLSVDPYELKNVYGLPEYEAAATKELKEELHRLQAEVSDHPVDEG</sequence>
<evidence type="ECO:0000313" key="7">
    <source>
        <dbReference type="Proteomes" id="UP001207626"/>
    </source>
</evidence>
<keyword evidence="4" id="KW-0325">Glycoprotein</keyword>
<dbReference type="PANTHER" id="PTHR43108:SF6">
    <property type="entry name" value="N-SULPHOGLUCOSAMINE SULPHOHYDROLASE"/>
    <property type="match status" value="1"/>
</dbReference>
<comment type="similarity">
    <text evidence="1">Belongs to the sulfatase family.</text>
</comment>
<evidence type="ECO:0000256" key="3">
    <source>
        <dbReference type="ARBA" id="ARBA00022801"/>
    </source>
</evidence>
<evidence type="ECO:0000313" key="6">
    <source>
        <dbReference type="EMBL" id="MCY9522910.1"/>
    </source>
</evidence>
<reference evidence="6 7" key="1">
    <citation type="submission" date="2022-05" db="EMBL/GenBank/DDBJ databases">
        <title>Genome Sequencing of Bee-Associated Microbes.</title>
        <authorList>
            <person name="Dunlap C."/>
        </authorList>
    </citation>
    <scope>NUCLEOTIDE SEQUENCE [LARGE SCALE GENOMIC DNA]</scope>
    <source>
        <strain evidence="6 7">NRRL NRS-1438</strain>
    </source>
</reference>
<dbReference type="PROSITE" id="PS00523">
    <property type="entry name" value="SULFATASE_1"/>
    <property type="match status" value="1"/>
</dbReference>
<dbReference type="InterPro" id="IPR000917">
    <property type="entry name" value="Sulfatase_N"/>
</dbReference>
<dbReference type="PROSITE" id="PS00149">
    <property type="entry name" value="SULFATASE_2"/>
    <property type="match status" value="1"/>
</dbReference>
<dbReference type="CDD" id="cd16031">
    <property type="entry name" value="G6S_like"/>
    <property type="match status" value="1"/>
</dbReference>
<protein>
    <submittedName>
        <fullName evidence="6">Sulfatase</fullName>
    </submittedName>
</protein>
<dbReference type="EMBL" id="JAMDLW010000056">
    <property type="protein sequence ID" value="MCY9522910.1"/>
    <property type="molecule type" value="Genomic_DNA"/>
</dbReference>
<dbReference type="SUPFAM" id="SSF53649">
    <property type="entry name" value="Alkaline phosphatase-like"/>
    <property type="match status" value="1"/>
</dbReference>
<gene>
    <name evidence="6" type="ORF">M5X09_25155</name>
</gene>
<dbReference type="InterPro" id="IPR017850">
    <property type="entry name" value="Alkaline_phosphatase_core_sf"/>
</dbReference>
<accession>A0ABT4DZX0</accession>
<dbReference type="PANTHER" id="PTHR43108">
    <property type="entry name" value="N-ACETYLGLUCOSAMINE-6-SULFATASE FAMILY MEMBER"/>
    <property type="match status" value="1"/>
</dbReference>